<gene>
    <name evidence="1" type="ORF">ACJ73_09384</name>
</gene>
<dbReference type="STRING" id="1658174.A0A1J9QAS0"/>
<proteinExistence type="predicted"/>
<dbReference type="VEuPathDB" id="FungiDB:ACJ73_09384"/>
<reference evidence="1 2" key="1">
    <citation type="submission" date="2015-08" db="EMBL/GenBank/DDBJ databases">
        <title>Emmonsia species relationships and genome sequence.</title>
        <authorList>
            <person name="Cuomo C.A."/>
            <person name="Schwartz I.S."/>
            <person name="Kenyon C."/>
            <person name="De Hoog G.S."/>
            <person name="Govender N.P."/>
            <person name="Botha A."/>
            <person name="Moreno L."/>
            <person name="De Vries M."/>
            <person name="Munoz J.F."/>
            <person name="Stielow J.B."/>
        </authorList>
    </citation>
    <scope>NUCLEOTIDE SEQUENCE [LARGE SCALE GENOMIC DNA]</scope>
    <source>
        <strain evidence="1 2">EI222</strain>
    </source>
</reference>
<dbReference type="EMBL" id="LGTZ01002619">
    <property type="protein sequence ID" value="OJD12269.1"/>
    <property type="molecule type" value="Genomic_DNA"/>
</dbReference>
<comment type="caution">
    <text evidence="1">The sequence shown here is derived from an EMBL/GenBank/DDBJ whole genome shotgun (WGS) entry which is preliminary data.</text>
</comment>
<organism evidence="1 2">
    <name type="scientific">Blastomyces percursus</name>
    <dbReference type="NCBI Taxonomy" id="1658174"/>
    <lineage>
        <taxon>Eukaryota</taxon>
        <taxon>Fungi</taxon>
        <taxon>Dikarya</taxon>
        <taxon>Ascomycota</taxon>
        <taxon>Pezizomycotina</taxon>
        <taxon>Eurotiomycetes</taxon>
        <taxon>Eurotiomycetidae</taxon>
        <taxon>Onygenales</taxon>
        <taxon>Ajellomycetaceae</taxon>
        <taxon>Blastomyces</taxon>
    </lineage>
</organism>
<evidence type="ECO:0000313" key="1">
    <source>
        <dbReference type="EMBL" id="OJD12269.1"/>
    </source>
</evidence>
<protein>
    <recommendedName>
        <fullName evidence="3">HNH nuclease domain-containing protein</fullName>
    </recommendedName>
</protein>
<dbReference type="Proteomes" id="UP000242791">
    <property type="component" value="Unassembled WGS sequence"/>
</dbReference>
<sequence length="117" mass="13262">MTLLGAVHTTFGKFQIAFEPVDEAHTYRLQLYRFPTFLQFHLPEPDENNERVVRFTNNANDDLPSRVLLSAHAAVAGILHATGMARTIDQIFRDREELPCLAADGCTNIWQLPLLAR</sequence>
<keyword evidence="2" id="KW-1185">Reference proteome</keyword>
<accession>A0A1J9QAS0</accession>
<dbReference type="AlphaFoldDB" id="A0A1J9QAS0"/>
<dbReference type="OrthoDB" id="5352953at2759"/>
<evidence type="ECO:0008006" key="3">
    <source>
        <dbReference type="Google" id="ProtNLM"/>
    </source>
</evidence>
<name>A0A1J9QAS0_9EURO</name>
<evidence type="ECO:0000313" key="2">
    <source>
        <dbReference type="Proteomes" id="UP000242791"/>
    </source>
</evidence>